<dbReference type="Pfam" id="PF14226">
    <property type="entry name" value="DIOX_N"/>
    <property type="match status" value="1"/>
</dbReference>
<dbReference type="InterPro" id="IPR026992">
    <property type="entry name" value="DIOX_N"/>
</dbReference>
<dbReference type="InterPro" id="IPR027443">
    <property type="entry name" value="IPNS-like_sf"/>
</dbReference>
<dbReference type="FunFam" id="2.60.120.330:FF:000003">
    <property type="entry name" value="Gibberellin 20 oxidase 2"/>
    <property type="match status" value="1"/>
</dbReference>
<dbReference type="GO" id="GO:0009686">
    <property type="term" value="P:gibberellin biosynthetic process"/>
    <property type="evidence" value="ECO:0007669"/>
    <property type="project" value="UniProtKB-ARBA"/>
</dbReference>
<dbReference type="SMR" id="A0A7J6I191"/>
<evidence type="ECO:0000256" key="1">
    <source>
        <dbReference type="ARBA" id="ARBA00001961"/>
    </source>
</evidence>
<sequence length="376" mass="43081">MLMARPPISTKPMNEHEDPKTLIFDFSALKDHSNIPTQFIWPEEERSIIDAPHLQVPLINLSAFLSGDQEKVMEACQLVDEACRKHGFFLVVNHGIDSKLIADAHRFMDSFFELPPLEKEKALKKQGELFGYSSSLIGRFQSKLPWKETLSVRYSTIKYTPTNIIKNYFQNKLGENFEETGRVFQDLAEAMNKLSLQIVELLGASLGVGKARFKDFYEETDSIMRLNNYPVCPKPELTLGIGPHSDPSSVTILHQQQVEGLQVFVDNKWQKISSNSDAFVVNIGDTFMALSNGIYKSCFHRVVVNSEKPRKTLAFFLTVNSDKLISPPSELVNDWSPRIYPDFTWPEFVDFTINHYRADMHTLKAFSNWLHQKKKN</sequence>
<comment type="caution">
    <text evidence="11">The sequence shown here is derived from an EMBL/GenBank/DDBJ whole genome shotgun (WGS) entry which is preliminary data.</text>
</comment>
<feature type="domain" description="Fe2OG dioxygenase" evidence="10">
    <location>
        <begin position="219"/>
        <end position="319"/>
    </location>
</feature>
<dbReference type="InterPro" id="IPR005123">
    <property type="entry name" value="Oxoglu/Fe-dep_dioxygenase_dom"/>
</dbReference>
<comment type="pathway">
    <text evidence="2">Hormone biosynthesis.</text>
</comment>
<dbReference type="InterPro" id="IPR044861">
    <property type="entry name" value="IPNS-like_FE2OG_OXY"/>
</dbReference>
<evidence type="ECO:0000256" key="5">
    <source>
        <dbReference type="ARBA" id="ARBA00023004"/>
    </source>
</evidence>
<dbReference type="Pfam" id="PF03171">
    <property type="entry name" value="2OG-FeII_Oxy"/>
    <property type="match status" value="1"/>
</dbReference>
<dbReference type="EMBL" id="JAATIQ010000015">
    <property type="protein sequence ID" value="KAF4400738.1"/>
    <property type="molecule type" value="Genomic_DNA"/>
</dbReference>
<keyword evidence="3 9" id="KW-0479">Metal-binding</keyword>
<dbReference type="PANTHER" id="PTHR47990">
    <property type="entry name" value="2-OXOGLUTARATE (2OG) AND FE(II)-DEPENDENT OXYGENASE SUPERFAMILY PROTEIN-RELATED"/>
    <property type="match status" value="1"/>
</dbReference>
<name>A0A7J6I191_CANSA</name>
<dbReference type="Proteomes" id="UP000583929">
    <property type="component" value="Unassembled WGS sequence"/>
</dbReference>
<keyword evidence="5 9" id="KW-0408">Iron</keyword>
<dbReference type="GO" id="GO:0046872">
    <property type="term" value="F:metal ion binding"/>
    <property type="evidence" value="ECO:0007669"/>
    <property type="project" value="UniProtKB-KW"/>
</dbReference>
<evidence type="ECO:0000256" key="2">
    <source>
        <dbReference type="ARBA" id="ARBA00004972"/>
    </source>
</evidence>
<accession>A0A7J6I191</accession>
<dbReference type="AlphaFoldDB" id="A0A7J6I191"/>
<comment type="similarity">
    <text evidence="7">Belongs to the iron/ascorbate-dependent oxidoreductase family. GA20OX subfamily.</text>
</comment>
<comment type="pathway">
    <text evidence="6">Plant hormone biosynthesis; gibberellin biosynthesis.</text>
</comment>
<dbReference type="PROSITE" id="PS51471">
    <property type="entry name" value="FE2OG_OXY"/>
    <property type="match status" value="1"/>
</dbReference>
<evidence type="ECO:0000256" key="8">
    <source>
        <dbReference type="ARBA" id="ARBA00050508"/>
    </source>
</evidence>
<dbReference type="SUPFAM" id="SSF51197">
    <property type="entry name" value="Clavaminate synthase-like"/>
    <property type="match status" value="1"/>
</dbReference>
<dbReference type="GO" id="GO:0045544">
    <property type="term" value="F:gibberellin 20-oxidase activity"/>
    <property type="evidence" value="ECO:0007669"/>
    <property type="project" value="UniProtKB-ARBA"/>
</dbReference>
<keyword evidence="12" id="KW-1185">Reference proteome</keyword>
<evidence type="ECO:0000259" key="10">
    <source>
        <dbReference type="PROSITE" id="PS51471"/>
    </source>
</evidence>
<organism evidence="11 12">
    <name type="scientific">Cannabis sativa</name>
    <name type="common">Hemp</name>
    <name type="synonym">Marijuana</name>
    <dbReference type="NCBI Taxonomy" id="3483"/>
    <lineage>
        <taxon>Eukaryota</taxon>
        <taxon>Viridiplantae</taxon>
        <taxon>Streptophyta</taxon>
        <taxon>Embryophyta</taxon>
        <taxon>Tracheophyta</taxon>
        <taxon>Spermatophyta</taxon>
        <taxon>Magnoliopsida</taxon>
        <taxon>eudicotyledons</taxon>
        <taxon>Gunneridae</taxon>
        <taxon>Pentapetalae</taxon>
        <taxon>rosids</taxon>
        <taxon>fabids</taxon>
        <taxon>Rosales</taxon>
        <taxon>Cannabaceae</taxon>
        <taxon>Cannabis</taxon>
    </lineage>
</organism>
<protein>
    <recommendedName>
        <fullName evidence="10">Fe2OG dioxygenase domain-containing protein</fullName>
    </recommendedName>
</protein>
<dbReference type="PRINTS" id="PR00682">
    <property type="entry name" value="IPNSYNTHASE"/>
</dbReference>
<evidence type="ECO:0000256" key="9">
    <source>
        <dbReference type="RuleBase" id="RU003682"/>
    </source>
</evidence>
<evidence type="ECO:0000256" key="6">
    <source>
        <dbReference type="ARBA" id="ARBA00037909"/>
    </source>
</evidence>
<evidence type="ECO:0000256" key="3">
    <source>
        <dbReference type="ARBA" id="ARBA00022723"/>
    </source>
</evidence>
<comment type="catalytic activity">
    <reaction evidence="8">
        <text>gibberellin A12 + 2 2-oxoglutarate + 3 O2 + H(+) = gibberellin A9 + 2 succinate + 3 CO2 + 2 H2O</text>
        <dbReference type="Rhea" id="RHEA:60772"/>
        <dbReference type="ChEBI" id="CHEBI:15377"/>
        <dbReference type="ChEBI" id="CHEBI:15378"/>
        <dbReference type="ChEBI" id="CHEBI:15379"/>
        <dbReference type="ChEBI" id="CHEBI:16526"/>
        <dbReference type="ChEBI" id="CHEBI:16810"/>
        <dbReference type="ChEBI" id="CHEBI:30031"/>
        <dbReference type="ChEBI" id="CHEBI:58627"/>
        <dbReference type="ChEBI" id="CHEBI:73255"/>
    </reaction>
    <physiologicalReaction direction="left-to-right" evidence="8">
        <dbReference type="Rhea" id="RHEA:60773"/>
    </physiologicalReaction>
</comment>
<dbReference type="InterPro" id="IPR050231">
    <property type="entry name" value="Iron_ascorbate_oxido_reductase"/>
</dbReference>
<dbReference type="Gene3D" id="2.60.120.330">
    <property type="entry name" value="B-lactam Antibiotic, Isopenicillin N Synthase, Chain"/>
    <property type="match status" value="1"/>
</dbReference>
<keyword evidence="4 9" id="KW-0560">Oxidoreductase</keyword>
<gene>
    <name evidence="11" type="ORF">G4B88_001293</name>
</gene>
<reference evidence="11 12" key="1">
    <citation type="journal article" date="2020" name="bioRxiv">
        <title>Sequence and annotation of 42 cannabis genomes reveals extensive copy number variation in cannabinoid synthesis and pathogen resistance genes.</title>
        <authorList>
            <person name="Mckernan K.J."/>
            <person name="Helbert Y."/>
            <person name="Kane L.T."/>
            <person name="Ebling H."/>
            <person name="Zhang L."/>
            <person name="Liu B."/>
            <person name="Eaton Z."/>
            <person name="Mclaughlin S."/>
            <person name="Kingan S."/>
            <person name="Baybayan P."/>
            <person name="Concepcion G."/>
            <person name="Jordan M."/>
            <person name="Riva A."/>
            <person name="Barbazuk W."/>
            <person name="Harkins T."/>
        </authorList>
    </citation>
    <scope>NUCLEOTIDE SEQUENCE [LARGE SCALE GENOMIC DNA]</scope>
    <source>
        <strain evidence="12">cv. Jamaican Lion 4</strain>
        <tissue evidence="11">Leaf</tissue>
    </source>
</reference>
<evidence type="ECO:0000256" key="7">
    <source>
        <dbReference type="ARBA" id="ARBA00043997"/>
    </source>
</evidence>
<comment type="cofactor">
    <cofactor evidence="1">
        <name>L-ascorbate</name>
        <dbReference type="ChEBI" id="CHEBI:38290"/>
    </cofactor>
</comment>
<evidence type="ECO:0000313" key="11">
    <source>
        <dbReference type="EMBL" id="KAF4400738.1"/>
    </source>
</evidence>
<evidence type="ECO:0000313" key="12">
    <source>
        <dbReference type="Proteomes" id="UP000583929"/>
    </source>
</evidence>
<proteinExistence type="inferred from homology"/>
<evidence type="ECO:0000256" key="4">
    <source>
        <dbReference type="ARBA" id="ARBA00023002"/>
    </source>
</evidence>